<accession>A0ABQ1JFJ7</accession>
<gene>
    <name evidence="1" type="ORF">GCM10007424_01290</name>
</gene>
<protein>
    <recommendedName>
        <fullName evidence="3">DZANK-type domain-containing protein</fullName>
    </recommendedName>
</protein>
<dbReference type="EMBL" id="BMJE01000001">
    <property type="protein sequence ID" value="GGB65124.1"/>
    <property type="molecule type" value="Genomic_DNA"/>
</dbReference>
<evidence type="ECO:0000313" key="1">
    <source>
        <dbReference type="EMBL" id="GGB65124.1"/>
    </source>
</evidence>
<dbReference type="Proteomes" id="UP000615760">
    <property type="component" value="Unassembled WGS sequence"/>
</dbReference>
<proteinExistence type="predicted"/>
<keyword evidence="2" id="KW-1185">Reference proteome</keyword>
<organism evidence="1 2">
    <name type="scientific">Flavobacterium suaedae</name>
    <dbReference type="NCBI Taxonomy" id="1767027"/>
    <lineage>
        <taxon>Bacteria</taxon>
        <taxon>Pseudomonadati</taxon>
        <taxon>Bacteroidota</taxon>
        <taxon>Flavobacteriia</taxon>
        <taxon>Flavobacteriales</taxon>
        <taxon>Flavobacteriaceae</taxon>
        <taxon>Flavobacterium</taxon>
    </lineage>
</organism>
<sequence>MKKVYFIVIIICLLACKREIDYSNLQEEDINRENFDPYLMVITDDYDVEIFHNMTGDYPDGTYCAEVEYYNPNTGTRNTYTLNVDVEDGDLTVIHWPNGGWLDETHFSPENISYGEISFISDRGCEYVVTLGDYGGGCYSDGKQLQNDVNIDIEDTTCPNCGGNKDVYEDLCYSCTEERESVCPRCGSYKISFDEYCNNCQDELTNEE</sequence>
<evidence type="ECO:0008006" key="3">
    <source>
        <dbReference type="Google" id="ProtNLM"/>
    </source>
</evidence>
<name>A0ABQ1JFJ7_9FLAO</name>
<evidence type="ECO:0000313" key="2">
    <source>
        <dbReference type="Proteomes" id="UP000615760"/>
    </source>
</evidence>
<comment type="caution">
    <text evidence="1">The sequence shown here is derived from an EMBL/GenBank/DDBJ whole genome shotgun (WGS) entry which is preliminary data.</text>
</comment>
<reference evidence="2" key="1">
    <citation type="journal article" date="2019" name="Int. J. Syst. Evol. Microbiol.">
        <title>The Global Catalogue of Microorganisms (GCM) 10K type strain sequencing project: providing services to taxonomists for standard genome sequencing and annotation.</title>
        <authorList>
            <consortium name="The Broad Institute Genomics Platform"/>
            <consortium name="The Broad Institute Genome Sequencing Center for Infectious Disease"/>
            <person name="Wu L."/>
            <person name="Ma J."/>
        </authorList>
    </citation>
    <scope>NUCLEOTIDE SEQUENCE [LARGE SCALE GENOMIC DNA]</scope>
    <source>
        <strain evidence="2">CGMCC 1.15461</strain>
    </source>
</reference>